<dbReference type="GO" id="GO:0004483">
    <property type="term" value="F:methyltransferase cap1 activity"/>
    <property type="evidence" value="ECO:0007669"/>
    <property type="project" value="TreeGrafter"/>
</dbReference>
<dbReference type="EC" id="2.1.1.296" evidence="1"/>
<dbReference type="InterPro" id="IPR050851">
    <property type="entry name" value="mRNA_Cap_2O-Ribose_MeTrfase"/>
</dbReference>
<sequence length="734" mass="85421">MDADSHDWREVKKRKRNPSSTCQVDQKVRFLYEKTHRFKRQEDWILLNPELIFCQQNLSSKNLQELKEELNHVKGQLSDMDISKWHKHTSATHRGTIILNSSRWKNRQRFELKTQAWFKFHELLQEFRLVPEFQTFSSVHLCEAPGAFIASLNHFLKQNKEFKNHRWKWLASTLNPYYEGNTSHETIVDDRLIQHTTDGWYFGVDNTGDLMQGENLKGLKQRIAEEFGEVQLVTADGSFNCQDNPAEQENLVHPLHLTETITAISILSKGGSFVLKMFTFFEVNTACLVYLLCCIFDEVHVKKPVTSKAGNSEVYVVCLGFQGICSNLLDKLEEYYGQVMFPPSSLPMSFWNQLLDCACKFKEYQVDTIRENMSLFENKDDERWDEIAEVQKACALQFFDKCHPIPMNQWICKEGSFKQTLNLSFGKLQGSWNERQLDKDLPQDEFVKRMAERLEITKWEEERLCTIVKVAGESRKQDLTRWDFVEGKPLKSVKLSMFCNGDVLEDWNTICERSKVFRYKEKSFNPKSEEFCCQQLGLEEISHWPFHGMKIHLKSNGISPHQEVANPVNITDVSRLLVDEDFTQRLITEYSSKAEYIIADCCCRTDFISSPSTWELQSRHLLLAVVYLAVNVTLQHSCNLQSHMTPVKVECKRYSALFQVNISRVLERLFKKCVNASSSDKFEILETVPVVYLLDPEFQTSLTKFNNLVLRSKACSVIMAELNMKTEENSVNNQ</sequence>
<dbReference type="SUPFAM" id="SSF53335">
    <property type="entry name" value="S-adenosyl-L-methionine-dependent methyltransferases"/>
    <property type="match status" value="1"/>
</dbReference>
<feature type="domain" description="Adrift-type SAM-dependent 2'-O-MTase" evidence="9">
    <location>
        <begin position="111"/>
        <end position="323"/>
    </location>
</feature>
<keyword evidence="5 7" id="KW-0949">S-adenosyl-L-methionine</keyword>
<feature type="binding site" evidence="7">
    <location>
        <position position="236"/>
    </location>
    <ligand>
        <name>S-adenosyl-L-methionine</name>
        <dbReference type="ChEBI" id="CHEBI:59789"/>
    </ligand>
</feature>
<dbReference type="EMBL" id="JAIZAY010000007">
    <property type="protein sequence ID" value="KAJ8038293.1"/>
    <property type="molecule type" value="Genomic_DNA"/>
</dbReference>
<proteinExistence type="predicted"/>
<dbReference type="AlphaFoldDB" id="A0A9Q1HAB9"/>
<evidence type="ECO:0000256" key="1">
    <source>
        <dbReference type="ARBA" id="ARBA00012770"/>
    </source>
</evidence>
<feature type="region of interest" description="Disordered" evidence="8">
    <location>
        <begin position="1"/>
        <end position="20"/>
    </location>
</feature>
<organism evidence="10 11">
    <name type="scientific">Holothuria leucospilota</name>
    <name type="common">Black long sea cucumber</name>
    <name type="synonym">Mertensiothuria leucospilota</name>
    <dbReference type="NCBI Taxonomy" id="206669"/>
    <lineage>
        <taxon>Eukaryota</taxon>
        <taxon>Metazoa</taxon>
        <taxon>Echinodermata</taxon>
        <taxon>Eleutherozoa</taxon>
        <taxon>Echinozoa</taxon>
        <taxon>Holothuroidea</taxon>
        <taxon>Aspidochirotacea</taxon>
        <taxon>Aspidochirotida</taxon>
        <taxon>Holothuriidae</taxon>
        <taxon>Holothuria</taxon>
    </lineage>
</organism>
<keyword evidence="3 7" id="KW-0489">Methyltransferase</keyword>
<dbReference type="Gene3D" id="3.40.50.12760">
    <property type="match status" value="1"/>
</dbReference>
<comment type="caution">
    <text evidence="10">The sequence shown here is derived from an EMBL/GenBank/DDBJ whole genome shotgun (WGS) entry which is preliminary data.</text>
</comment>
<reference evidence="10" key="1">
    <citation type="submission" date="2021-10" db="EMBL/GenBank/DDBJ databases">
        <title>Tropical sea cucumber genome reveals ecological adaptation and Cuvierian tubules defense mechanism.</title>
        <authorList>
            <person name="Chen T."/>
        </authorList>
    </citation>
    <scope>NUCLEOTIDE SEQUENCE</scope>
    <source>
        <strain evidence="10">Nanhai2018</strain>
        <tissue evidence="10">Muscle</tissue>
    </source>
</reference>
<dbReference type="GO" id="GO:0120550">
    <property type="term" value="F:methyltransferase cap2 activity"/>
    <property type="evidence" value="ECO:0007669"/>
    <property type="project" value="UniProtKB-EC"/>
</dbReference>
<evidence type="ECO:0000256" key="8">
    <source>
        <dbReference type="SAM" id="MobiDB-lite"/>
    </source>
</evidence>
<evidence type="ECO:0000256" key="7">
    <source>
        <dbReference type="PROSITE-ProRule" id="PRU00946"/>
    </source>
</evidence>
<dbReference type="PANTHER" id="PTHR16121:SF2">
    <property type="entry name" value="CAP-SPECIFIC MRNA (NUCLEOSIDE-2'-O-)-METHYLTRANSFERASE 2"/>
    <property type="match status" value="1"/>
</dbReference>
<dbReference type="GO" id="GO:0032259">
    <property type="term" value="P:methylation"/>
    <property type="evidence" value="ECO:0007669"/>
    <property type="project" value="UniProtKB-KW"/>
</dbReference>
<dbReference type="Pfam" id="PF01728">
    <property type="entry name" value="FtsJ"/>
    <property type="match status" value="1"/>
</dbReference>
<gene>
    <name evidence="10" type="ORF">HOLleu_15674</name>
</gene>
<dbReference type="PANTHER" id="PTHR16121">
    <property type="entry name" value="CAP-SPECIFIC MRNA (NUCLEOSIDE-2'-O-)-METHYLTRANSFERASE 1-RELATED"/>
    <property type="match status" value="1"/>
</dbReference>
<protein>
    <recommendedName>
        <fullName evidence="2">Cap-specific mRNA (nucleoside-2'-O-)-methyltransferase 2</fullName>
        <ecNumber evidence="1">2.1.1.296</ecNumber>
    </recommendedName>
</protein>
<evidence type="ECO:0000256" key="3">
    <source>
        <dbReference type="ARBA" id="ARBA00022603"/>
    </source>
</evidence>
<evidence type="ECO:0000256" key="5">
    <source>
        <dbReference type="ARBA" id="ARBA00022691"/>
    </source>
</evidence>
<feature type="binding site" evidence="7">
    <location>
        <position position="146"/>
    </location>
    <ligand>
        <name>S-adenosyl-L-methionine</name>
        <dbReference type="ChEBI" id="CHEBI:59789"/>
    </ligand>
</feature>
<evidence type="ECO:0000256" key="2">
    <source>
        <dbReference type="ARBA" id="ARBA00021134"/>
    </source>
</evidence>
<comment type="catalytic activity">
    <reaction evidence="6">
        <text>a 5'-end (N(7)-methyl 5'-triphosphoguanosine)-(2'-O-methyl-ribonucleoside)-(ribonucleotide) in mRNA + S-adenosyl-L-methionine = a 5'-end (N(7)-methyl 5'-triphosphoguanosine)-(2'-O-methyl-ribonucleoside)-(2'-O-methyl-ribonucleotide) in mRNA + S-adenosyl-L-homocysteine + H(+)</text>
        <dbReference type="Rhea" id="RHEA:67024"/>
        <dbReference type="Rhea" id="RHEA-COMP:17169"/>
        <dbReference type="Rhea" id="RHEA-COMP:17170"/>
        <dbReference type="ChEBI" id="CHEBI:15378"/>
        <dbReference type="ChEBI" id="CHEBI:57856"/>
        <dbReference type="ChEBI" id="CHEBI:59789"/>
        <dbReference type="ChEBI" id="CHEBI:167612"/>
        <dbReference type="ChEBI" id="CHEBI:167614"/>
        <dbReference type="EC" id="2.1.1.296"/>
    </reaction>
</comment>
<dbReference type="OrthoDB" id="429597at2759"/>
<dbReference type="PROSITE" id="PS51614">
    <property type="entry name" value="SAM_MT_ADRIFT"/>
    <property type="match status" value="1"/>
</dbReference>
<name>A0A9Q1HAB9_HOLLE</name>
<dbReference type="GO" id="GO:0005737">
    <property type="term" value="C:cytoplasm"/>
    <property type="evidence" value="ECO:0007669"/>
    <property type="project" value="TreeGrafter"/>
</dbReference>
<feature type="active site" description="Proton acceptor" evidence="7">
    <location>
        <position position="276"/>
    </location>
</feature>
<dbReference type="InterPro" id="IPR025807">
    <property type="entry name" value="Adrift-typ_MeTrfase"/>
</dbReference>
<keyword evidence="11" id="KW-1185">Reference proteome</keyword>
<evidence type="ECO:0000313" key="10">
    <source>
        <dbReference type="EMBL" id="KAJ8038293.1"/>
    </source>
</evidence>
<dbReference type="Proteomes" id="UP001152320">
    <property type="component" value="Chromosome 7"/>
</dbReference>
<evidence type="ECO:0000256" key="6">
    <source>
        <dbReference type="ARBA" id="ARBA00049477"/>
    </source>
</evidence>
<dbReference type="GO" id="GO:0006370">
    <property type="term" value="P:7-methylguanosine mRNA capping"/>
    <property type="evidence" value="ECO:0007669"/>
    <property type="project" value="TreeGrafter"/>
</dbReference>
<feature type="compositionally biased region" description="Basic and acidic residues" evidence="8">
    <location>
        <begin position="1"/>
        <end position="10"/>
    </location>
</feature>
<dbReference type="InterPro" id="IPR029063">
    <property type="entry name" value="SAM-dependent_MTases_sf"/>
</dbReference>
<dbReference type="InterPro" id="IPR002877">
    <property type="entry name" value="RNA_MeTrfase_FtsJ_dom"/>
</dbReference>
<feature type="binding site" evidence="7">
    <location>
        <position position="167"/>
    </location>
    <ligand>
        <name>S-adenosyl-L-methionine</name>
        <dbReference type="ChEBI" id="CHEBI:59789"/>
    </ligand>
</feature>
<keyword evidence="4 7" id="KW-0808">Transferase</keyword>
<evidence type="ECO:0000256" key="4">
    <source>
        <dbReference type="ARBA" id="ARBA00022679"/>
    </source>
</evidence>
<accession>A0A9Q1HAB9</accession>
<evidence type="ECO:0000313" key="11">
    <source>
        <dbReference type="Proteomes" id="UP001152320"/>
    </source>
</evidence>
<dbReference type="GO" id="GO:0005634">
    <property type="term" value="C:nucleus"/>
    <property type="evidence" value="ECO:0007669"/>
    <property type="project" value="UniProtKB-ARBA"/>
</dbReference>
<evidence type="ECO:0000259" key="9">
    <source>
        <dbReference type="PROSITE" id="PS51614"/>
    </source>
</evidence>